<dbReference type="PANTHER" id="PTHR34322:SF2">
    <property type="entry name" value="TRANSPOSASE IS200-LIKE DOMAIN-CONTAINING PROTEIN"/>
    <property type="match status" value="1"/>
</dbReference>
<sequence length="312" mass="34727">MPRQPRIHAPGLFHHVMARGIEGCEIFRDKTDRENFLDRLSDLLAQPNAPRLYAWALLSNHLHLLLQPTDTALSTMMRCLLTGHAVRFNLRHNRQGHLFQNRYKSLVVDEETYFLELVRYIHLNPVRAGAVESLEELERYPYAGHGALVGQRMRVRQEVEEVLSRFSVKPGRAVAAYRDFIADGIEQGQRSELGHAHGVNQTGGGGDARILGGKAFTAAVLARQKVEKIQEKITIEEILTQVSVCTGVAVAEILGAGRSRRASAARAQFFDRAQKEAGATLTELGRMSGRTHVAVIKAIRKRRAIGDGTKVT</sequence>
<evidence type="ECO:0000313" key="3">
    <source>
        <dbReference type="EMBL" id="AJF07533.1"/>
    </source>
</evidence>
<evidence type="ECO:0008006" key="5">
    <source>
        <dbReference type="Google" id="ProtNLM"/>
    </source>
</evidence>
<feature type="domain" description="Chromosomal replication initiator DnaA C-terminal" evidence="1">
    <location>
        <begin position="234"/>
        <end position="302"/>
    </location>
</feature>
<dbReference type="InterPro" id="IPR002686">
    <property type="entry name" value="Transposase_17"/>
</dbReference>
<dbReference type="Gene3D" id="3.30.70.1290">
    <property type="entry name" value="Transposase IS200-like"/>
    <property type="match status" value="1"/>
</dbReference>
<dbReference type="InterPro" id="IPR036515">
    <property type="entry name" value="Transposase_17_sf"/>
</dbReference>
<proteinExistence type="predicted"/>
<dbReference type="GO" id="GO:0006270">
    <property type="term" value="P:DNA replication initiation"/>
    <property type="evidence" value="ECO:0007669"/>
    <property type="project" value="InterPro"/>
</dbReference>
<reference evidence="3 4" key="1">
    <citation type="journal article" date="2015" name="Genome Announc.">
        <title>Genomes of Geoalkalibacter ferrihydriticus Z-0531T and Geoalkalibacter subterraneus Red1T, Two Haloalkaliphilic Metal-Reducing Deltaproteobacteria.</title>
        <authorList>
            <person name="Badalamenti J.P."/>
            <person name="Krajmalnik-Brown R."/>
            <person name="Torres C.I."/>
            <person name="Bond D.R."/>
        </authorList>
    </citation>
    <scope>NUCLEOTIDE SEQUENCE [LARGE SCALE GENOMIC DNA]</scope>
    <source>
        <strain evidence="3 4">Red1</strain>
    </source>
</reference>
<accession>A0A0B5FJL4</accession>
<dbReference type="Pfam" id="PF01797">
    <property type="entry name" value="Y1_Tnp"/>
    <property type="match status" value="1"/>
</dbReference>
<evidence type="ECO:0000259" key="2">
    <source>
        <dbReference type="SMART" id="SM01321"/>
    </source>
</evidence>
<dbReference type="KEGG" id="gsb:GSUB_14605"/>
<dbReference type="GO" id="GO:0043565">
    <property type="term" value="F:sequence-specific DNA binding"/>
    <property type="evidence" value="ECO:0007669"/>
    <property type="project" value="InterPro"/>
</dbReference>
<dbReference type="GO" id="GO:0006275">
    <property type="term" value="P:regulation of DNA replication"/>
    <property type="evidence" value="ECO:0007669"/>
    <property type="project" value="InterPro"/>
</dbReference>
<dbReference type="Proteomes" id="UP000035036">
    <property type="component" value="Chromosome"/>
</dbReference>
<dbReference type="Gene3D" id="1.10.1750.10">
    <property type="match status" value="1"/>
</dbReference>
<dbReference type="EMBL" id="CP010311">
    <property type="protein sequence ID" value="AJF07533.1"/>
    <property type="molecule type" value="Genomic_DNA"/>
</dbReference>
<organism evidence="3 4">
    <name type="scientific">Geoalkalibacter subterraneus</name>
    <dbReference type="NCBI Taxonomy" id="483547"/>
    <lineage>
        <taxon>Bacteria</taxon>
        <taxon>Pseudomonadati</taxon>
        <taxon>Thermodesulfobacteriota</taxon>
        <taxon>Desulfuromonadia</taxon>
        <taxon>Desulfuromonadales</taxon>
        <taxon>Geoalkalibacteraceae</taxon>
        <taxon>Geoalkalibacter</taxon>
    </lineage>
</organism>
<dbReference type="RefSeq" id="WP_040201448.1">
    <property type="nucleotide sequence ID" value="NZ_CP010311.1"/>
</dbReference>
<dbReference type="InterPro" id="IPR013159">
    <property type="entry name" value="DnaA_C"/>
</dbReference>
<dbReference type="SMART" id="SM01321">
    <property type="entry name" value="Y1_Tnp"/>
    <property type="match status" value="1"/>
</dbReference>
<dbReference type="PANTHER" id="PTHR34322">
    <property type="entry name" value="TRANSPOSASE, Y1_TNP DOMAIN-CONTAINING"/>
    <property type="match status" value="1"/>
</dbReference>
<dbReference type="GO" id="GO:0006313">
    <property type="term" value="P:DNA transposition"/>
    <property type="evidence" value="ECO:0007669"/>
    <property type="project" value="InterPro"/>
</dbReference>
<dbReference type="GO" id="GO:0004803">
    <property type="term" value="F:transposase activity"/>
    <property type="evidence" value="ECO:0007669"/>
    <property type="project" value="InterPro"/>
</dbReference>
<protein>
    <recommendedName>
        <fullName evidence="5">Transposase</fullName>
    </recommendedName>
</protein>
<dbReference type="HOGENOM" id="CLU_068226_0_1_7"/>
<gene>
    <name evidence="3" type="ORF">GSUB_14605</name>
</gene>
<evidence type="ECO:0000259" key="1">
    <source>
        <dbReference type="SMART" id="SM00760"/>
    </source>
</evidence>
<dbReference type="InterPro" id="IPR010921">
    <property type="entry name" value="Trp_repressor/repl_initiator"/>
</dbReference>
<evidence type="ECO:0000313" key="4">
    <source>
        <dbReference type="Proteomes" id="UP000035036"/>
    </source>
</evidence>
<dbReference type="SUPFAM" id="SSF143422">
    <property type="entry name" value="Transposase IS200-like"/>
    <property type="match status" value="1"/>
</dbReference>
<dbReference type="AlphaFoldDB" id="A0A0B5FJL4"/>
<keyword evidence="4" id="KW-1185">Reference proteome</keyword>
<dbReference type="GO" id="GO:0005524">
    <property type="term" value="F:ATP binding"/>
    <property type="evidence" value="ECO:0007669"/>
    <property type="project" value="InterPro"/>
</dbReference>
<name>A0A0B5FJL4_9BACT</name>
<dbReference type="SMART" id="SM00760">
    <property type="entry name" value="Bac_DnaA_C"/>
    <property type="match status" value="1"/>
</dbReference>
<feature type="domain" description="Transposase IS200-like" evidence="2">
    <location>
        <begin position="9"/>
        <end position="124"/>
    </location>
</feature>
<dbReference type="OrthoDB" id="9800147at2"/>
<dbReference type="SUPFAM" id="SSF48295">
    <property type="entry name" value="TrpR-like"/>
    <property type="match status" value="1"/>
</dbReference>